<sequence>MAEDLNGCEHLKVWRHPTKNCKVDRTAFLTIRSRLRRLGSWGRQRATCEGPTGSEALAPTLESRSTASRDGPPTASNGASPDDQSRQSTGSQD</sequence>
<dbReference type="AlphaFoldDB" id="A0A0B2V717"/>
<feature type="region of interest" description="Disordered" evidence="1">
    <location>
        <begin position="43"/>
        <end position="93"/>
    </location>
</feature>
<evidence type="ECO:0000256" key="1">
    <source>
        <dbReference type="SAM" id="MobiDB-lite"/>
    </source>
</evidence>
<keyword evidence="3" id="KW-1185">Reference proteome</keyword>
<organism evidence="2 3">
    <name type="scientific">Toxocara canis</name>
    <name type="common">Canine roundworm</name>
    <dbReference type="NCBI Taxonomy" id="6265"/>
    <lineage>
        <taxon>Eukaryota</taxon>
        <taxon>Metazoa</taxon>
        <taxon>Ecdysozoa</taxon>
        <taxon>Nematoda</taxon>
        <taxon>Chromadorea</taxon>
        <taxon>Rhabditida</taxon>
        <taxon>Spirurina</taxon>
        <taxon>Ascaridomorpha</taxon>
        <taxon>Ascaridoidea</taxon>
        <taxon>Toxocaridae</taxon>
        <taxon>Toxocara</taxon>
    </lineage>
</organism>
<gene>
    <name evidence="2" type="ORF">Tcan_17641</name>
</gene>
<proteinExistence type="predicted"/>
<dbReference type="Proteomes" id="UP000031036">
    <property type="component" value="Unassembled WGS sequence"/>
</dbReference>
<dbReference type="EMBL" id="JPKZ01002434">
    <property type="protein sequence ID" value="KHN76760.1"/>
    <property type="molecule type" value="Genomic_DNA"/>
</dbReference>
<accession>A0A0B2V717</accession>
<protein>
    <submittedName>
        <fullName evidence="2">Uncharacterized protein</fullName>
    </submittedName>
</protein>
<evidence type="ECO:0000313" key="2">
    <source>
        <dbReference type="EMBL" id="KHN76760.1"/>
    </source>
</evidence>
<name>A0A0B2V717_TOXCA</name>
<feature type="compositionally biased region" description="Polar residues" evidence="1">
    <location>
        <begin position="62"/>
        <end position="79"/>
    </location>
</feature>
<comment type="caution">
    <text evidence="2">The sequence shown here is derived from an EMBL/GenBank/DDBJ whole genome shotgun (WGS) entry which is preliminary data.</text>
</comment>
<evidence type="ECO:0000313" key="3">
    <source>
        <dbReference type="Proteomes" id="UP000031036"/>
    </source>
</evidence>
<reference evidence="2 3" key="1">
    <citation type="submission" date="2014-11" db="EMBL/GenBank/DDBJ databases">
        <title>Genetic blueprint of the zoonotic pathogen Toxocara canis.</title>
        <authorList>
            <person name="Zhu X.-Q."/>
            <person name="Korhonen P.K."/>
            <person name="Cai H."/>
            <person name="Young N.D."/>
            <person name="Nejsum P."/>
            <person name="von Samson-Himmelstjerna G."/>
            <person name="Boag P.R."/>
            <person name="Tan P."/>
            <person name="Li Q."/>
            <person name="Min J."/>
            <person name="Yang Y."/>
            <person name="Wang X."/>
            <person name="Fang X."/>
            <person name="Hall R.S."/>
            <person name="Hofmann A."/>
            <person name="Sternberg P.W."/>
            <person name="Jex A.R."/>
            <person name="Gasser R.B."/>
        </authorList>
    </citation>
    <scope>NUCLEOTIDE SEQUENCE [LARGE SCALE GENOMIC DNA]</scope>
    <source>
        <strain evidence="2">PN_DK_2014</strain>
    </source>
</reference>